<protein>
    <submittedName>
        <fullName evidence="6">TetR family transcriptional regulator</fullName>
    </submittedName>
</protein>
<evidence type="ECO:0000256" key="4">
    <source>
        <dbReference type="PROSITE-ProRule" id="PRU00335"/>
    </source>
</evidence>
<keyword evidence="2 4" id="KW-0238">DNA-binding</keyword>
<evidence type="ECO:0000313" key="7">
    <source>
        <dbReference type="Proteomes" id="UP000292958"/>
    </source>
</evidence>
<keyword evidence="3" id="KW-0804">Transcription</keyword>
<dbReference type="PANTHER" id="PTHR30055">
    <property type="entry name" value="HTH-TYPE TRANSCRIPTIONAL REGULATOR RUTR"/>
    <property type="match status" value="1"/>
</dbReference>
<evidence type="ECO:0000313" key="6">
    <source>
        <dbReference type="EMBL" id="RZU41987.1"/>
    </source>
</evidence>
<dbReference type="Proteomes" id="UP000292958">
    <property type="component" value="Unassembled WGS sequence"/>
</dbReference>
<dbReference type="Gene3D" id="1.10.357.10">
    <property type="entry name" value="Tetracycline Repressor, domain 2"/>
    <property type="match status" value="1"/>
</dbReference>
<accession>A0A4Q7YW09</accession>
<dbReference type="InterPro" id="IPR009057">
    <property type="entry name" value="Homeodomain-like_sf"/>
</dbReference>
<reference evidence="6 7" key="1">
    <citation type="submission" date="2019-02" db="EMBL/GenBank/DDBJ databases">
        <title>Genomic Encyclopedia of Archaeal and Bacterial Type Strains, Phase II (KMG-II): from individual species to whole genera.</title>
        <authorList>
            <person name="Goeker M."/>
        </authorList>
    </citation>
    <scope>NUCLEOTIDE SEQUENCE [LARGE SCALE GENOMIC DNA]</scope>
    <source>
        <strain evidence="6 7">DSM 18101</strain>
    </source>
</reference>
<dbReference type="PROSITE" id="PS50977">
    <property type="entry name" value="HTH_TETR_2"/>
    <property type="match status" value="1"/>
</dbReference>
<proteinExistence type="predicted"/>
<feature type="DNA-binding region" description="H-T-H motif" evidence="4">
    <location>
        <begin position="28"/>
        <end position="47"/>
    </location>
</feature>
<keyword evidence="1" id="KW-0805">Transcription regulation</keyword>
<dbReference type="Pfam" id="PF00440">
    <property type="entry name" value="TetR_N"/>
    <property type="match status" value="1"/>
</dbReference>
<gene>
    <name evidence="6" type="ORF">BDD14_3529</name>
</gene>
<dbReference type="PANTHER" id="PTHR30055:SF234">
    <property type="entry name" value="HTH-TYPE TRANSCRIPTIONAL REGULATOR BETI"/>
    <property type="match status" value="1"/>
</dbReference>
<dbReference type="GO" id="GO:0000976">
    <property type="term" value="F:transcription cis-regulatory region binding"/>
    <property type="evidence" value="ECO:0007669"/>
    <property type="project" value="TreeGrafter"/>
</dbReference>
<dbReference type="Pfam" id="PF13305">
    <property type="entry name" value="TetR_C_33"/>
    <property type="match status" value="1"/>
</dbReference>
<dbReference type="InterPro" id="IPR050109">
    <property type="entry name" value="HTH-type_TetR-like_transc_reg"/>
</dbReference>
<dbReference type="RefSeq" id="WP_130419810.1">
    <property type="nucleotide sequence ID" value="NZ_SHKW01000001.1"/>
</dbReference>
<evidence type="ECO:0000256" key="3">
    <source>
        <dbReference type="ARBA" id="ARBA00023163"/>
    </source>
</evidence>
<organism evidence="6 7">
    <name type="scientific">Edaphobacter modestus</name>
    <dbReference type="NCBI Taxonomy" id="388466"/>
    <lineage>
        <taxon>Bacteria</taxon>
        <taxon>Pseudomonadati</taxon>
        <taxon>Acidobacteriota</taxon>
        <taxon>Terriglobia</taxon>
        <taxon>Terriglobales</taxon>
        <taxon>Acidobacteriaceae</taxon>
        <taxon>Edaphobacter</taxon>
    </lineage>
</organism>
<dbReference type="InterPro" id="IPR036271">
    <property type="entry name" value="Tet_transcr_reg_TetR-rel_C_sf"/>
</dbReference>
<dbReference type="OrthoDB" id="9089941at2"/>
<dbReference type="SUPFAM" id="SSF46689">
    <property type="entry name" value="Homeodomain-like"/>
    <property type="match status" value="1"/>
</dbReference>
<comment type="caution">
    <text evidence="6">The sequence shown here is derived from an EMBL/GenBank/DDBJ whole genome shotgun (WGS) entry which is preliminary data.</text>
</comment>
<sequence length="194" mass="21782">MTAKKSTSEKMAVAARRLLDREGVEAVTMRRVAGEVGVTAMSVYRHYPNRAGLLNALADEGFADLAGRLHGAKLSGGTEKRLEKLMNIFLDHALENPRLFELMFLEPREGARQFPQDFRAGRSPTANPTAEVLKEGMAAGVLREDDVWEIVFEMGALLQGLIMLYLGGRMAMSQAEFRDFCRRSFERYMHGIRK</sequence>
<dbReference type="AlphaFoldDB" id="A0A4Q7YW09"/>
<keyword evidence="7" id="KW-1185">Reference proteome</keyword>
<dbReference type="InterPro" id="IPR001647">
    <property type="entry name" value="HTH_TetR"/>
</dbReference>
<dbReference type="PRINTS" id="PR00455">
    <property type="entry name" value="HTHTETR"/>
</dbReference>
<dbReference type="SUPFAM" id="SSF48498">
    <property type="entry name" value="Tetracyclin repressor-like, C-terminal domain"/>
    <property type="match status" value="1"/>
</dbReference>
<evidence type="ECO:0000256" key="2">
    <source>
        <dbReference type="ARBA" id="ARBA00023125"/>
    </source>
</evidence>
<dbReference type="EMBL" id="SHKW01000001">
    <property type="protein sequence ID" value="RZU41987.1"/>
    <property type="molecule type" value="Genomic_DNA"/>
</dbReference>
<dbReference type="GO" id="GO:0003700">
    <property type="term" value="F:DNA-binding transcription factor activity"/>
    <property type="evidence" value="ECO:0007669"/>
    <property type="project" value="TreeGrafter"/>
</dbReference>
<feature type="domain" description="HTH tetR-type" evidence="5">
    <location>
        <begin position="5"/>
        <end position="65"/>
    </location>
</feature>
<evidence type="ECO:0000259" key="5">
    <source>
        <dbReference type="PROSITE" id="PS50977"/>
    </source>
</evidence>
<name>A0A4Q7YW09_9BACT</name>
<dbReference type="InterPro" id="IPR025996">
    <property type="entry name" value="MT1864/Rv1816-like_C"/>
</dbReference>
<evidence type="ECO:0000256" key="1">
    <source>
        <dbReference type="ARBA" id="ARBA00023015"/>
    </source>
</evidence>